<name>A0A6A2ZSQ8_HIBSY</name>
<dbReference type="InterPro" id="IPR055164">
    <property type="entry name" value="EDR1/CTR1/ARMC3-like_pept-like"/>
</dbReference>
<dbReference type="GO" id="GO:0016301">
    <property type="term" value="F:kinase activity"/>
    <property type="evidence" value="ECO:0007669"/>
    <property type="project" value="UniProtKB-KW"/>
</dbReference>
<dbReference type="EMBL" id="VEPZ02001098">
    <property type="protein sequence ID" value="KAE8694974.1"/>
    <property type="molecule type" value="Genomic_DNA"/>
</dbReference>
<evidence type="ECO:0000313" key="3">
    <source>
        <dbReference type="Proteomes" id="UP000436088"/>
    </source>
</evidence>
<accession>A0A6A2ZSQ8</accession>
<evidence type="ECO:0000313" key="2">
    <source>
        <dbReference type="EMBL" id="KAE8694974.1"/>
    </source>
</evidence>
<dbReference type="AlphaFoldDB" id="A0A6A2ZSQ8"/>
<keyword evidence="2" id="KW-0808">Transferase</keyword>
<dbReference type="Proteomes" id="UP000436088">
    <property type="component" value="Unassembled WGS sequence"/>
</dbReference>
<keyword evidence="2" id="KW-0418">Kinase</keyword>
<keyword evidence="3" id="KW-1185">Reference proteome</keyword>
<evidence type="ECO:0000259" key="1">
    <source>
        <dbReference type="Pfam" id="PF14381"/>
    </source>
</evidence>
<dbReference type="Pfam" id="PF14381">
    <property type="entry name" value="EDR1_CTR1_ARMC3_pept"/>
    <property type="match status" value="1"/>
</dbReference>
<organism evidence="2 3">
    <name type="scientific">Hibiscus syriacus</name>
    <name type="common">Rose of Sharon</name>
    <dbReference type="NCBI Taxonomy" id="106335"/>
    <lineage>
        <taxon>Eukaryota</taxon>
        <taxon>Viridiplantae</taxon>
        <taxon>Streptophyta</taxon>
        <taxon>Embryophyta</taxon>
        <taxon>Tracheophyta</taxon>
        <taxon>Spermatophyta</taxon>
        <taxon>Magnoliopsida</taxon>
        <taxon>eudicotyledons</taxon>
        <taxon>Gunneridae</taxon>
        <taxon>Pentapetalae</taxon>
        <taxon>rosids</taxon>
        <taxon>malvids</taxon>
        <taxon>Malvales</taxon>
        <taxon>Malvaceae</taxon>
        <taxon>Malvoideae</taxon>
        <taxon>Hibiscus</taxon>
    </lineage>
</organism>
<protein>
    <submittedName>
        <fullName evidence="2">Mitogen activated protein kinase kinase isoform 3</fullName>
    </submittedName>
</protein>
<comment type="caution">
    <text evidence="2">The sequence shown here is derived from an EMBL/GenBank/DDBJ whole genome shotgun (WGS) entry which is preliminary data.</text>
</comment>
<proteinExistence type="predicted"/>
<sequence>MVKKISEMVSDFHKSQTAESPARTALQETFHMFDNRSAQMLGKIKHGSCRSRAILFKVLADTVGLESRLMVGLPNDGVIEYADSYKHMSVIVVLNSAELLVDLIRFPGQLIPCSAKASLMTHISVTTEIDSAENDSCDSPLEPNSPLYGFSERADPDSAEKDENLQFHQKLDGSSNVSGASLRNMMLRSSTSIDEKLSLSYTEPNITTNFRRSSRRKVITEQWTASSWFLSSPFVFWIYIC</sequence>
<feature type="domain" description="EDR1/CTR1/ARMC3-like peptidase-like" evidence="1">
    <location>
        <begin position="1"/>
        <end position="111"/>
    </location>
</feature>
<reference evidence="2" key="1">
    <citation type="submission" date="2019-09" db="EMBL/GenBank/DDBJ databases">
        <title>Draft genome information of white flower Hibiscus syriacus.</title>
        <authorList>
            <person name="Kim Y.-M."/>
        </authorList>
    </citation>
    <scope>NUCLEOTIDE SEQUENCE [LARGE SCALE GENOMIC DNA]</scope>
    <source>
        <strain evidence="2">YM2019G1</strain>
    </source>
</reference>
<gene>
    <name evidence="2" type="ORF">F3Y22_tig00110761pilonHSYRG00066</name>
</gene>